<name>A0A0F9P1B3_9ZZZZ</name>
<evidence type="ECO:0000313" key="2">
    <source>
        <dbReference type="EMBL" id="KKN18192.1"/>
    </source>
</evidence>
<evidence type="ECO:0000256" key="1">
    <source>
        <dbReference type="SAM" id="Phobius"/>
    </source>
</evidence>
<dbReference type="AlphaFoldDB" id="A0A0F9P1B3"/>
<comment type="caution">
    <text evidence="2">The sequence shown here is derived from an EMBL/GenBank/DDBJ whole genome shotgun (WGS) entry which is preliminary data.</text>
</comment>
<organism evidence="2">
    <name type="scientific">marine sediment metagenome</name>
    <dbReference type="NCBI Taxonomy" id="412755"/>
    <lineage>
        <taxon>unclassified sequences</taxon>
        <taxon>metagenomes</taxon>
        <taxon>ecological metagenomes</taxon>
    </lineage>
</organism>
<proteinExistence type="predicted"/>
<sequence length="55" mass="5807">MVHILDGYKTYIIAIGIGLASAAHSLGWIDTQAYLLIVGILAPSGLATLRQGIKK</sequence>
<gene>
    <name evidence="2" type="ORF">LCGC14_0958280</name>
</gene>
<accession>A0A0F9P1B3</accession>
<feature type="transmembrane region" description="Helical" evidence="1">
    <location>
        <begin position="32"/>
        <end position="49"/>
    </location>
</feature>
<keyword evidence="1" id="KW-0472">Membrane</keyword>
<feature type="transmembrane region" description="Helical" evidence="1">
    <location>
        <begin position="7"/>
        <end position="26"/>
    </location>
</feature>
<keyword evidence="1" id="KW-1133">Transmembrane helix</keyword>
<reference evidence="2" key="1">
    <citation type="journal article" date="2015" name="Nature">
        <title>Complex archaea that bridge the gap between prokaryotes and eukaryotes.</title>
        <authorList>
            <person name="Spang A."/>
            <person name="Saw J.H."/>
            <person name="Jorgensen S.L."/>
            <person name="Zaremba-Niedzwiedzka K."/>
            <person name="Martijn J."/>
            <person name="Lind A.E."/>
            <person name="van Eijk R."/>
            <person name="Schleper C."/>
            <person name="Guy L."/>
            <person name="Ettema T.J."/>
        </authorList>
    </citation>
    <scope>NUCLEOTIDE SEQUENCE</scope>
</reference>
<keyword evidence="1" id="KW-0812">Transmembrane</keyword>
<dbReference type="EMBL" id="LAZR01003450">
    <property type="protein sequence ID" value="KKN18192.1"/>
    <property type="molecule type" value="Genomic_DNA"/>
</dbReference>
<protein>
    <submittedName>
        <fullName evidence="2">Uncharacterized protein</fullName>
    </submittedName>
</protein>